<dbReference type="GO" id="GO:0005886">
    <property type="term" value="C:plasma membrane"/>
    <property type="evidence" value="ECO:0007669"/>
    <property type="project" value="UniProtKB-SubCell"/>
</dbReference>
<dbReference type="Pfam" id="PF03717">
    <property type="entry name" value="PBP_dimer"/>
    <property type="match status" value="1"/>
</dbReference>
<keyword evidence="3 14" id="KW-1003">Cell membrane</keyword>
<keyword evidence="7 14" id="KW-0812">Transmembrane</keyword>
<dbReference type="EMBL" id="APHR01000026">
    <property type="protein sequence ID" value="EMR13378.1"/>
    <property type="molecule type" value="Genomic_DNA"/>
</dbReference>
<dbReference type="Proteomes" id="UP000012019">
    <property type="component" value="Unassembled WGS sequence"/>
</dbReference>
<comment type="subcellular location">
    <subcellularLocation>
        <location evidence="14">Cell inner membrane</location>
        <topology evidence="14">Single-pass membrane protein</topology>
    </subcellularLocation>
    <subcellularLocation>
        <location evidence="2">Cell membrane</location>
    </subcellularLocation>
    <subcellularLocation>
        <location evidence="1">Membrane</location>
        <topology evidence="1">Single-pass membrane protein</topology>
    </subcellularLocation>
</comment>
<evidence type="ECO:0000256" key="8">
    <source>
        <dbReference type="ARBA" id="ARBA00022801"/>
    </source>
</evidence>
<organism evidence="17 18">
    <name type="scientific">Methylophaga lonarensis MPL</name>
    <dbReference type="NCBI Taxonomy" id="1286106"/>
    <lineage>
        <taxon>Bacteria</taxon>
        <taxon>Pseudomonadati</taxon>
        <taxon>Pseudomonadota</taxon>
        <taxon>Gammaproteobacteria</taxon>
        <taxon>Thiotrichales</taxon>
        <taxon>Piscirickettsiaceae</taxon>
        <taxon>Methylophaga</taxon>
    </lineage>
</organism>
<dbReference type="HAMAP" id="MF_02081">
    <property type="entry name" value="MrdA_transpept"/>
    <property type="match status" value="1"/>
</dbReference>
<evidence type="ECO:0000259" key="15">
    <source>
        <dbReference type="Pfam" id="PF00905"/>
    </source>
</evidence>
<keyword evidence="5 14" id="KW-0121">Carboxypeptidase</keyword>
<proteinExistence type="inferred from homology"/>
<dbReference type="Gene3D" id="3.30.1390.30">
    <property type="entry name" value="Penicillin-binding protein 2a, domain 3"/>
    <property type="match status" value="1"/>
</dbReference>
<dbReference type="GO" id="GO:0009002">
    <property type="term" value="F:serine-type D-Ala-D-Ala carboxypeptidase activity"/>
    <property type="evidence" value="ECO:0007669"/>
    <property type="project" value="UniProtKB-UniRule"/>
</dbReference>
<dbReference type="AlphaFoldDB" id="M7NX75"/>
<evidence type="ECO:0000256" key="13">
    <source>
        <dbReference type="ARBA" id="ARBA00023316"/>
    </source>
</evidence>
<dbReference type="Gene3D" id="3.40.710.10">
    <property type="entry name" value="DD-peptidase/beta-lactamase superfamily"/>
    <property type="match status" value="1"/>
</dbReference>
<evidence type="ECO:0000313" key="17">
    <source>
        <dbReference type="EMBL" id="EMR13378.1"/>
    </source>
</evidence>
<evidence type="ECO:0000256" key="12">
    <source>
        <dbReference type="ARBA" id="ARBA00023136"/>
    </source>
</evidence>
<dbReference type="OrthoDB" id="9766847at2"/>
<evidence type="ECO:0000256" key="14">
    <source>
        <dbReference type="HAMAP-Rule" id="MF_02081"/>
    </source>
</evidence>
<dbReference type="UniPathway" id="UPA00219"/>
<evidence type="ECO:0000256" key="3">
    <source>
        <dbReference type="ARBA" id="ARBA00022475"/>
    </source>
</evidence>
<reference evidence="17 18" key="1">
    <citation type="journal article" date="2013" name="Genome Announc.">
        <title>Draft Genome Sequence of Methylophaga lonarensis MPLT, a Haloalkaliphilic (Non-Methane-Utilizing) Methylotroph.</title>
        <authorList>
            <person name="Shetty S.A."/>
            <person name="Marathe N.P."/>
            <person name="Munot H."/>
            <person name="Antony C.P."/>
            <person name="Dhotre D.P."/>
            <person name="Murrell J.C."/>
            <person name="Shouche Y.S."/>
        </authorList>
    </citation>
    <scope>NUCLEOTIDE SEQUENCE [LARGE SCALE GENOMIC DNA]</scope>
    <source>
        <strain evidence="17 18">MPL</strain>
    </source>
</reference>
<dbReference type="PANTHER" id="PTHR30627:SF2">
    <property type="entry name" value="PEPTIDOGLYCAN D,D-TRANSPEPTIDASE MRDA"/>
    <property type="match status" value="1"/>
</dbReference>
<protein>
    <recommendedName>
        <fullName evidence="14">Peptidoglycan D,D-transpeptidase MrdA</fullName>
        <ecNumber evidence="14">3.4.16.4</ecNumber>
    </recommendedName>
    <alternativeName>
        <fullName evidence="14">Penicillin-binding protein 2</fullName>
        <shortName evidence="14">PBP-2</shortName>
    </alternativeName>
</protein>
<keyword evidence="12 14" id="KW-0472">Membrane</keyword>
<feature type="transmembrane region" description="Helical" evidence="14">
    <location>
        <begin position="21"/>
        <end position="45"/>
    </location>
</feature>
<keyword evidence="13 14" id="KW-0961">Cell wall biogenesis/degradation</keyword>
<comment type="caution">
    <text evidence="17">The sequence shown here is derived from an EMBL/GenBank/DDBJ whole genome shotgun (WGS) entry which is preliminary data.</text>
</comment>
<keyword evidence="8 14" id="KW-0378">Hydrolase</keyword>
<evidence type="ECO:0000256" key="10">
    <source>
        <dbReference type="ARBA" id="ARBA00022984"/>
    </source>
</evidence>
<keyword evidence="4 14" id="KW-0997">Cell inner membrane</keyword>
<dbReference type="InterPro" id="IPR050515">
    <property type="entry name" value="Beta-lactam/transpept"/>
</dbReference>
<dbReference type="InterPro" id="IPR017790">
    <property type="entry name" value="Penicillin-binding_protein_2"/>
</dbReference>
<feature type="domain" description="Penicillin-binding protein dimerisation" evidence="16">
    <location>
        <begin position="64"/>
        <end position="235"/>
    </location>
</feature>
<dbReference type="GO" id="GO:0009252">
    <property type="term" value="P:peptidoglycan biosynthetic process"/>
    <property type="evidence" value="ECO:0007669"/>
    <property type="project" value="UniProtKB-UniRule"/>
</dbReference>
<dbReference type="GO" id="GO:0008360">
    <property type="term" value="P:regulation of cell shape"/>
    <property type="evidence" value="ECO:0007669"/>
    <property type="project" value="UniProtKB-KW"/>
</dbReference>
<gene>
    <name evidence="14" type="primary">mrdA</name>
    <name evidence="17" type="ORF">MPL1_05404</name>
</gene>
<dbReference type="PATRIC" id="fig|1286106.3.peg.1084"/>
<evidence type="ECO:0000256" key="9">
    <source>
        <dbReference type="ARBA" id="ARBA00022960"/>
    </source>
</evidence>
<dbReference type="GO" id="GO:0071555">
    <property type="term" value="P:cell wall organization"/>
    <property type="evidence" value="ECO:0007669"/>
    <property type="project" value="UniProtKB-KW"/>
</dbReference>
<name>M7NX75_9GAMM</name>
<dbReference type="NCBIfam" id="TIGR03423">
    <property type="entry name" value="pbp2_mrdA"/>
    <property type="match status" value="1"/>
</dbReference>
<sequence>MTPWQTFKDHISEYRLINGRLIFAGVFSALLFSAVMVRLVILQVYEHEHFEALSNRNRISIEPLPPQRGLIFDRNGVILAENVPTFSLEVVPEKVVDMEATLALLTTLLNLTEEDISRFRERLRQHRRFEEVTLRLRLTEDEVARFAVHRHRLPGVEVVGRLIRHYPQGHLFAHSVGYVGRINEREMQIINRQNYKGTLHIGKTGIEKQYEDLLHGTVGYRHVETNVQGRIVRELQSVPAESGQDLYLHLDINLQRAAAEALTDYNGSVVVLDPRNGGILAMVSKPDFDPNLFISGISNRDYAELRDSHDRPLYDRALRGRYPPGSTLKPFVGLAGLEMGVVNEQSRTFCPGWYSLPGHTHRYRCWRHQGHGQMNFSSAMAQSCDVYYYDLSNNLGIDRLHQFLDLFRFGQRTGIDIPGENTGLSPSREWKRAFHNEPWYPGETLISGIGQGFNQMTPIQLAHATAILAMRGMGMTPQVLRASRMPGSDRLQLRAALPEEPVPVVSSRNWEATVESMIEVVHGQRGTARQIGVDLPFEIAGKTGTAQVFSLGQDEEYDAETLDRRLHDHALFVAFAPADNPEIALAIIVENGGSGSSVAAPIARKLIDVHFGLQKEPEIEVDDIEQ</sequence>
<dbReference type="SUPFAM" id="SSF56601">
    <property type="entry name" value="beta-lactamase/transpeptidase-like"/>
    <property type="match status" value="1"/>
</dbReference>
<evidence type="ECO:0000256" key="4">
    <source>
        <dbReference type="ARBA" id="ARBA00022519"/>
    </source>
</evidence>
<evidence type="ECO:0000256" key="1">
    <source>
        <dbReference type="ARBA" id="ARBA00004167"/>
    </source>
</evidence>
<evidence type="ECO:0000256" key="5">
    <source>
        <dbReference type="ARBA" id="ARBA00022645"/>
    </source>
</evidence>
<evidence type="ECO:0000256" key="6">
    <source>
        <dbReference type="ARBA" id="ARBA00022670"/>
    </source>
</evidence>
<keyword evidence="18" id="KW-1185">Reference proteome</keyword>
<evidence type="ECO:0000313" key="18">
    <source>
        <dbReference type="Proteomes" id="UP000012019"/>
    </source>
</evidence>
<dbReference type="RefSeq" id="WP_009726086.1">
    <property type="nucleotide sequence ID" value="NZ_APHR01000026.1"/>
</dbReference>
<dbReference type="GO" id="GO:0006508">
    <property type="term" value="P:proteolysis"/>
    <property type="evidence" value="ECO:0007669"/>
    <property type="project" value="UniProtKB-KW"/>
</dbReference>
<dbReference type="InterPro" id="IPR005311">
    <property type="entry name" value="PBP_dimer"/>
</dbReference>
<dbReference type="SUPFAM" id="SSF56519">
    <property type="entry name" value="Penicillin binding protein dimerisation domain"/>
    <property type="match status" value="1"/>
</dbReference>
<dbReference type="STRING" id="1286106.MPL1_05404"/>
<dbReference type="GO" id="GO:0071972">
    <property type="term" value="F:peptidoglycan L,D-transpeptidase activity"/>
    <property type="evidence" value="ECO:0007669"/>
    <property type="project" value="TreeGrafter"/>
</dbReference>
<evidence type="ECO:0000256" key="2">
    <source>
        <dbReference type="ARBA" id="ARBA00004236"/>
    </source>
</evidence>
<keyword evidence="11 14" id="KW-1133">Transmembrane helix</keyword>
<evidence type="ECO:0000256" key="7">
    <source>
        <dbReference type="ARBA" id="ARBA00022692"/>
    </source>
</evidence>
<dbReference type="Pfam" id="PF00905">
    <property type="entry name" value="Transpeptidase"/>
    <property type="match status" value="1"/>
</dbReference>
<dbReference type="GO" id="GO:0008658">
    <property type="term" value="F:penicillin binding"/>
    <property type="evidence" value="ECO:0007669"/>
    <property type="project" value="UniProtKB-UniRule"/>
</dbReference>
<accession>M7NX75</accession>
<comment type="catalytic activity">
    <reaction evidence="14">
        <text>Preferential cleavage: (Ac)2-L-Lys-D-Ala-|-D-Ala. Also transpeptidation of peptidyl-alanyl moieties that are N-acyl substituents of D-alanine.</text>
        <dbReference type="EC" id="3.4.16.4"/>
    </reaction>
</comment>
<dbReference type="InterPro" id="IPR001460">
    <property type="entry name" value="PCN-bd_Tpept"/>
</dbReference>
<evidence type="ECO:0000256" key="11">
    <source>
        <dbReference type="ARBA" id="ARBA00022989"/>
    </source>
</evidence>
<feature type="active site" description="Acyl-ester intermediate" evidence="14">
    <location>
        <position position="326"/>
    </location>
</feature>
<dbReference type="EC" id="3.4.16.4" evidence="14"/>
<keyword evidence="9 14" id="KW-0133">Cell shape</keyword>
<keyword evidence="10 14" id="KW-0573">Peptidoglycan synthesis</keyword>
<comment type="caution">
    <text evidence="14">Lacks conserved residue(s) required for the propagation of feature annotation.</text>
</comment>
<comment type="similarity">
    <text evidence="14">Belongs to the transpeptidase family. MrdA subfamily.</text>
</comment>
<dbReference type="InterPro" id="IPR036138">
    <property type="entry name" value="PBP_dimer_sf"/>
</dbReference>
<feature type="domain" description="Penicillin-binding protein transpeptidase" evidence="15">
    <location>
        <begin position="267"/>
        <end position="607"/>
    </location>
</feature>
<dbReference type="PANTHER" id="PTHR30627">
    <property type="entry name" value="PEPTIDOGLYCAN D,D-TRANSPEPTIDASE"/>
    <property type="match status" value="1"/>
</dbReference>
<evidence type="ECO:0000259" key="16">
    <source>
        <dbReference type="Pfam" id="PF03717"/>
    </source>
</evidence>
<dbReference type="eggNOG" id="COG0768">
    <property type="taxonomic scope" value="Bacteria"/>
</dbReference>
<comment type="pathway">
    <text evidence="14">Cell wall biogenesis; peptidoglycan biosynthesis.</text>
</comment>
<keyword evidence="6 14" id="KW-0645">Protease</keyword>
<dbReference type="InterPro" id="IPR012338">
    <property type="entry name" value="Beta-lactam/transpept-like"/>
</dbReference>
<comment type="function">
    <text evidence="14">Catalyzes cross-linking of the peptidoglycan cell wall.</text>
</comment>
<dbReference type="Gene3D" id="3.90.1310.10">
    <property type="entry name" value="Penicillin-binding protein 2a (Domain 2)"/>
    <property type="match status" value="1"/>
</dbReference>